<dbReference type="InterPro" id="IPR009270">
    <property type="entry name" value="DUF927"/>
</dbReference>
<accession>A0A370WUT1</accession>
<feature type="compositionally biased region" description="Basic and acidic residues" evidence="1">
    <location>
        <begin position="37"/>
        <end position="70"/>
    </location>
</feature>
<dbReference type="EMBL" id="QRBE01000010">
    <property type="protein sequence ID" value="RDS79898.1"/>
    <property type="molecule type" value="Genomic_DNA"/>
</dbReference>
<gene>
    <name evidence="3" type="ORF">DWU98_15765</name>
</gene>
<comment type="caution">
    <text evidence="3">The sequence shown here is derived from an EMBL/GenBank/DDBJ whole genome shotgun (WGS) entry which is preliminary data.</text>
</comment>
<dbReference type="AlphaFoldDB" id="A0A370WUT1"/>
<evidence type="ECO:0000313" key="4">
    <source>
        <dbReference type="Proteomes" id="UP000254258"/>
    </source>
</evidence>
<protein>
    <submittedName>
        <fullName evidence="3">DUF927 domain-containing protein</fullName>
    </submittedName>
</protein>
<name>A0A370WUT1_9GAMM</name>
<feature type="domain" description="DUF927" evidence="2">
    <location>
        <begin position="100"/>
        <end position="365"/>
    </location>
</feature>
<evidence type="ECO:0000313" key="3">
    <source>
        <dbReference type="EMBL" id="RDS79898.1"/>
    </source>
</evidence>
<dbReference type="RefSeq" id="WP_115496529.1">
    <property type="nucleotide sequence ID" value="NZ_QRBE01000010.1"/>
</dbReference>
<evidence type="ECO:0000256" key="1">
    <source>
        <dbReference type="SAM" id="MobiDB-lite"/>
    </source>
</evidence>
<dbReference type="Proteomes" id="UP000254258">
    <property type="component" value="Unassembled WGS sequence"/>
</dbReference>
<reference evidence="3 4" key="1">
    <citation type="submission" date="2018-07" db="EMBL/GenBank/DDBJ databases">
        <title>Dyella monticola sp. nov. and Dyella psychrodurans sp. nov. isolated from monsoon evergreen broad-leaved forest soil of Dinghu Mountain, China.</title>
        <authorList>
            <person name="Gao Z."/>
            <person name="Qiu L."/>
        </authorList>
    </citation>
    <scope>NUCLEOTIDE SEQUENCE [LARGE SCALE GENOMIC DNA]</scope>
    <source>
        <strain evidence="3 4">4G-K06</strain>
    </source>
</reference>
<keyword evidence="4" id="KW-1185">Reference proteome</keyword>
<dbReference type="Pfam" id="PF06048">
    <property type="entry name" value="DUF927"/>
    <property type="match status" value="1"/>
</dbReference>
<organism evidence="3 4">
    <name type="scientific">Dyella monticola</name>
    <dbReference type="NCBI Taxonomy" id="1927958"/>
    <lineage>
        <taxon>Bacteria</taxon>
        <taxon>Pseudomonadati</taxon>
        <taxon>Pseudomonadota</taxon>
        <taxon>Gammaproteobacteria</taxon>
        <taxon>Lysobacterales</taxon>
        <taxon>Rhodanobacteraceae</taxon>
        <taxon>Dyella</taxon>
    </lineage>
</organism>
<proteinExistence type="predicted"/>
<sequence length="643" mass="69042">MNGMETLSRHVREIDKQAIADLDLLDRLAPVQTLAKNARDSRDTRDTLRTKASDRPGSKSAERDKRDNGELRPHFELVECDDATRAAGVYWIDVARDGSGEITGYAPSRWICSPLRVAADTRDMQGGEWGRLLVFPDRDGREHRWCMPMQMLAGGGEELRGELLREGLTITSNTKDRGKLADYIQTEKPKAAARCVTRTGWHGDVFVLPRETFGEADGESVLFQSASLDGVALGQGGTLEGWREQVAARCVGHSRLVLSICAGFAGPCLGLLGMDGGGFHLRGASSTGKSTALSVATSLYGSPSFLRTWRNTDNALEGIAAMHSDLLLVLDEIGQLEPKHAGAVAYLLANGQGKGRAARDGSPRALTTWRVLFLSAGEIGLGDLVTQSGGKVRAGQEVRVIDLPADAGAGCGIFNALSDDVAPGLLADELKAASATHYGHALPAFLRALVADQGKVRKTLAESQKVIFANLVGPNTTGQVRRVAERFALLGVAGELATYYQLTGWRTGEATRAAQACFSAWLAARGTDGASEPTAMLEQVRAFLSAHGESRFTDWSVMDDAPRTINRAGFRKRTDAGPVFYIEREAFRREVCTGFDPAAVAKTLMEAGALLPGSNGEATRKERLPDGRSVRVYVVTSTLWAGA</sequence>
<evidence type="ECO:0000259" key="2">
    <source>
        <dbReference type="Pfam" id="PF06048"/>
    </source>
</evidence>
<dbReference type="OrthoDB" id="784829at2"/>
<feature type="region of interest" description="Disordered" evidence="1">
    <location>
        <begin position="36"/>
        <end position="70"/>
    </location>
</feature>